<accession>A0A1S0TLQ8</accession>
<dbReference type="OrthoDB" id="5821692at2759"/>
<dbReference type="AlphaFoldDB" id="A0A1S0TLQ8"/>
<proteinExistence type="predicted"/>
<reference evidence="2" key="1">
    <citation type="submission" date="2012-04" db="EMBL/GenBank/DDBJ databases">
        <title>The Genome Sequence of Loa loa.</title>
        <authorList>
            <consortium name="The Broad Institute Genome Sequencing Platform"/>
            <consortium name="Broad Institute Genome Sequencing Center for Infectious Disease"/>
            <person name="Nutman T.B."/>
            <person name="Fink D.L."/>
            <person name="Russ C."/>
            <person name="Young S."/>
            <person name="Zeng Q."/>
            <person name="Gargeya S."/>
            <person name="Alvarado L."/>
            <person name="Berlin A."/>
            <person name="Chapman S.B."/>
            <person name="Chen Z."/>
            <person name="Freedman E."/>
            <person name="Gellesch M."/>
            <person name="Goldberg J."/>
            <person name="Griggs A."/>
            <person name="Gujja S."/>
            <person name="Heilman E.R."/>
            <person name="Heiman D."/>
            <person name="Howarth C."/>
            <person name="Mehta T."/>
            <person name="Neiman D."/>
            <person name="Pearson M."/>
            <person name="Roberts A."/>
            <person name="Saif S."/>
            <person name="Shea T."/>
            <person name="Shenoy N."/>
            <person name="Sisk P."/>
            <person name="Stolte C."/>
            <person name="Sykes S."/>
            <person name="White J."/>
            <person name="Yandava C."/>
            <person name="Haas B."/>
            <person name="Henn M.R."/>
            <person name="Nusbaum C."/>
            <person name="Birren B."/>
        </authorList>
    </citation>
    <scope>NUCLEOTIDE SEQUENCE [LARGE SCALE GENOMIC DNA]</scope>
</reference>
<dbReference type="KEGG" id="loa:LOAG_12214"/>
<evidence type="ECO:0000313" key="2">
    <source>
        <dbReference type="EMBL" id="EFO16293.2"/>
    </source>
</evidence>
<protein>
    <recommendedName>
        <fullName evidence="3">Phospholipase A2</fullName>
    </recommendedName>
</protein>
<evidence type="ECO:0008006" key="3">
    <source>
        <dbReference type="Google" id="ProtNLM"/>
    </source>
</evidence>
<keyword evidence="1" id="KW-0812">Transmembrane</keyword>
<dbReference type="FunCoup" id="A0A1S0TLQ8">
    <property type="interactions" value="17"/>
</dbReference>
<dbReference type="GO" id="GO:0006644">
    <property type="term" value="P:phospholipid metabolic process"/>
    <property type="evidence" value="ECO:0007669"/>
    <property type="project" value="InterPro"/>
</dbReference>
<keyword evidence="1" id="KW-0472">Membrane</keyword>
<dbReference type="CTD" id="9949675"/>
<dbReference type="GO" id="GO:0050482">
    <property type="term" value="P:arachidonate secretion"/>
    <property type="evidence" value="ECO:0007669"/>
    <property type="project" value="InterPro"/>
</dbReference>
<dbReference type="EMBL" id="JH712238">
    <property type="protein sequence ID" value="EFO16293.2"/>
    <property type="molecule type" value="Genomic_DNA"/>
</dbReference>
<dbReference type="InterPro" id="IPR036444">
    <property type="entry name" value="PLipase_A2_dom_sf"/>
</dbReference>
<dbReference type="OMA" id="LEINNCC"/>
<keyword evidence="1" id="KW-1133">Transmembrane helix</keyword>
<sequence>MYLKGTFGIHTIFFLLLLTVHYSWTSNYYCGPNNNAFYRLLSQLFTMPCEQYQINFCCLMHDQCYDNCNVTQLACDTFFCNCLNDIQTNFYCRTIIHSIHCNFSQWFGKSYKCSFTE</sequence>
<evidence type="ECO:0000256" key="1">
    <source>
        <dbReference type="SAM" id="Phobius"/>
    </source>
</evidence>
<dbReference type="RefSeq" id="XP_020301360.1">
    <property type="nucleotide sequence ID" value="XM_020448501.1"/>
</dbReference>
<feature type="transmembrane region" description="Helical" evidence="1">
    <location>
        <begin position="7"/>
        <end position="24"/>
    </location>
</feature>
<gene>
    <name evidence="2" type="ORF">LOAG_12214</name>
</gene>
<dbReference type="GO" id="GO:0004623">
    <property type="term" value="F:phospholipase A2 activity"/>
    <property type="evidence" value="ECO:0007669"/>
    <property type="project" value="InterPro"/>
</dbReference>
<organism evidence="2">
    <name type="scientific">Loa loa</name>
    <name type="common">Eye worm</name>
    <name type="synonym">Filaria loa</name>
    <dbReference type="NCBI Taxonomy" id="7209"/>
    <lineage>
        <taxon>Eukaryota</taxon>
        <taxon>Metazoa</taxon>
        <taxon>Ecdysozoa</taxon>
        <taxon>Nematoda</taxon>
        <taxon>Chromadorea</taxon>
        <taxon>Rhabditida</taxon>
        <taxon>Spirurina</taxon>
        <taxon>Spiruromorpha</taxon>
        <taxon>Filarioidea</taxon>
        <taxon>Onchocercidae</taxon>
        <taxon>Loa</taxon>
    </lineage>
</organism>
<name>A0A1S0TLQ8_LOALO</name>
<dbReference type="SUPFAM" id="SSF48619">
    <property type="entry name" value="Phospholipase A2, PLA2"/>
    <property type="match status" value="1"/>
</dbReference>
<dbReference type="GeneID" id="9949675"/>
<dbReference type="InParanoid" id="A0A1S0TLQ8"/>